<accession>A0A346B146</accession>
<gene>
    <name evidence="2" type="ORF">DKB62_09835</name>
</gene>
<reference evidence="2 3" key="1">
    <citation type="submission" date="2018-05" db="EMBL/GenBank/DDBJ databases">
        <title>Complete genome sequence of Megasphaera sp. AJH120T, isolated from the ceca of a chicken.</title>
        <authorList>
            <person name="Maki J."/>
            <person name="Looft T."/>
        </authorList>
    </citation>
    <scope>NUCLEOTIDE SEQUENCE [LARGE SCALE GENOMIC DNA]</scope>
    <source>
        <strain evidence="2 3">AJH120</strain>
    </source>
</reference>
<dbReference type="KEGG" id="meg:DKB62_09835"/>
<name>A0A346B146_9FIRM</name>
<dbReference type="RefSeq" id="WP_107196349.1">
    <property type="nucleotide sequence ID" value="NZ_CP029462.1"/>
</dbReference>
<dbReference type="EMBL" id="CP029462">
    <property type="protein sequence ID" value="AXL21839.1"/>
    <property type="molecule type" value="Genomic_DNA"/>
</dbReference>
<keyword evidence="3" id="KW-1185">Reference proteome</keyword>
<feature type="region of interest" description="Disordered" evidence="1">
    <location>
        <begin position="159"/>
        <end position="201"/>
    </location>
</feature>
<dbReference type="Proteomes" id="UP000254337">
    <property type="component" value="Chromosome"/>
</dbReference>
<evidence type="ECO:0000313" key="3">
    <source>
        <dbReference type="Proteomes" id="UP000254337"/>
    </source>
</evidence>
<proteinExistence type="predicted"/>
<evidence type="ECO:0000256" key="1">
    <source>
        <dbReference type="SAM" id="MobiDB-lite"/>
    </source>
</evidence>
<dbReference type="AlphaFoldDB" id="A0A346B146"/>
<sequence>MSEVLQGMNIKSVKYLSSSDKVVVNFENNVNGSTAEIKATYSEPPRPEFAEAFEALRPDFTEIFEFSQDVAERVIPYAVSVKTTKNGALQATISAKIYIEQYNSYSALNTPMLVEMTDENSDTVTNAFPAGTADKIRKVLSEAYMYITGKRAQMSLFEDEEDDDLSGGADEMVPASGVHTETARSERIAAASDGPGKASFN</sequence>
<organism evidence="2 3">
    <name type="scientific">Megasphaera stantonii</name>
    <dbReference type="NCBI Taxonomy" id="2144175"/>
    <lineage>
        <taxon>Bacteria</taxon>
        <taxon>Bacillati</taxon>
        <taxon>Bacillota</taxon>
        <taxon>Negativicutes</taxon>
        <taxon>Veillonellales</taxon>
        <taxon>Veillonellaceae</taxon>
        <taxon>Megasphaera</taxon>
    </lineage>
</organism>
<evidence type="ECO:0000313" key="2">
    <source>
        <dbReference type="EMBL" id="AXL21839.1"/>
    </source>
</evidence>
<protein>
    <submittedName>
        <fullName evidence="2">Uncharacterized protein</fullName>
    </submittedName>
</protein>